<organism evidence="3 4">
    <name type="scientific">Anas platyrhynchos</name>
    <name type="common">Mallard</name>
    <name type="synonym">Anas boschas</name>
    <dbReference type="NCBI Taxonomy" id="8839"/>
    <lineage>
        <taxon>Eukaryota</taxon>
        <taxon>Metazoa</taxon>
        <taxon>Chordata</taxon>
        <taxon>Craniata</taxon>
        <taxon>Vertebrata</taxon>
        <taxon>Euteleostomi</taxon>
        <taxon>Archelosauria</taxon>
        <taxon>Archosauria</taxon>
        <taxon>Dinosauria</taxon>
        <taxon>Saurischia</taxon>
        <taxon>Theropoda</taxon>
        <taxon>Coelurosauria</taxon>
        <taxon>Aves</taxon>
        <taxon>Neognathae</taxon>
        <taxon>Galloanserae</taxon>
        <taxon>Anseriformes</taxon>
        <taxon>Anatidae</taxon>
        <taxon>Anatinae</taxon>
        <taxon>Anas</taxon>
    </lineage>
</organism>
<reference evidence="4" key="1">
    <citation type="journal article" date="2013" name="Nat. Genet.">
        <title>The duck genome and transcriptome provide insight into an avian influenza virus reservoir species.</title>
        <authorList>
            <person name="Huang Y."/>
            <person name="Li Y."/>
            <person name="Burt D.W."/>
            <person name="Chen H."/>
            <person name="Zhang Y."/>
            <person name="Qian W."/>
            <person name="Kim H."/>
            <person name="Gan S."/>
            <person name="Zhao Y."/>
            <person name="Li J."/>
            <person name="Yi K."/>
            <person name="Feng H."/>
            <person name="Zhu P."/>
            <person name="Li B."/>
            <person name="Liu Q."/>
            <person name="Fairley S."/>
            <person name="Magor K.E."/>
            <person name="Du Z."/>
            <person name="Hu X."/>
            <person name="Goodman L."/>
            <person name="Tafer H."/>
            <person name="Vignal A."/>
            <person name="Lee T."/>
            <person name="Kim K.W."/>
            <person name="Sheng Z."/>
            <person name="An Y."/>
            <person name="Searle S."/>
            <person name="Herrero J."/>
            <person name="Groenen M.A."/>
            <person name="Crooijmans R.P."/>
            <person name="Faraut T."/>
            <person name="Cai Q."/>
            <person name="Webster R.G."/>
            <person name="Aldridge J.R."/>
            <person name="Warren W.C."/>
            <person name="Bartschat S."/>
            <person name="Kehr S."/>
            <person name="Marz M."/>
            <person name="Stadler P.F."/>
            <person name="Smith J."/>
            <person name="Kraus R.H."/>
            <person name="Zhao Y."/>
            <person name="Ren L."/>
            <person name="Fei J."/>
            <person name="Morisson M."/>
            <person name="Kaiser P."/>
            <person name="Griffin D.K."/>
            <person name="Rao M."/>
            <person name="Pitel F."/>
            <person name="Wang J."/>
            <person name="Li N."/>
        </authorList>
    </citation>
    <scope>NUCLEOTIDE SEQUENCE [LARGE SCALE GENOMIC DNA]</scope>
</reference>
<accession>R0KM31</accession>
<dbReference type="EMBL" id="KB744909">
    <property type="protein sequence ID" value="EOA94243.1"/>
    <property type="molecule type" value="Genomic_DNA"/>
</dbReference>
<gene>
    <name evidence="3" type="ORF">Anapl_13692</name>
</gene>
<evidence type="ECO:0000256" key="1">
    <source>
        <dbReference type="SAM" id="MobiDB-lite"/>
    </source>
</evidence>
<feature type="chain" id="PRO_5004354273" evidence="2">
    <location>
        <begin position="22"/>
        <end position="709"/>
    </location>
</feature>
<keyword evidence="2" id="KW-0732">Signal</keyword>
<feature type="compositionally biased region" description="Basic and acidic residues" evidence="1">
    <location>
        <begin position="697"/>
        <end position="709"/>
    </location>
</feature>
<evidence type="ECO:0000313" key="3">
    <source>
        <dbReference type="EMBL" id="EOA94243.1"/>
    </source>
</evidence>
<keyword evidence="4" id="KW-1185">Reference proteome</keyword>
<protein>
    <submittedName>
        <fullName evidence="3">Uncharacterized protein</fullName>
    </submittedName>
</protein>
<evidence type="ECO:0000313" key="4">
    <source>
        <dbReference type="Proteomes" id="UP000296049"/>
    </source>
</evidence>
<feature type="signal peptide" evidence="2">
    <location>
        <begin position="1"/>
        <end position="21"/>
    </location>
</feature>
<dbReference type="Proteomes" id="UP000296049">
    <property type="component" value="Unassembled WGS sequence"/>
</dbReference>
<proteinExistence type="predicted"/>
<evidence type="ECO:0000256" key="2">
    <source>
        <dbReference type="SAM" id="SignalP"/>
    </source>
</evidence>
<feature type="region of interest" description="Disordered" evidence="1">
    <location>
        <begin position="684"/>
        <end position="709"/>
    </location>
</feature>
<dbReference type="AlphaFoldDB" id="R0KM31"/>
<sequence length="709" mass="76402">MGAALGATLILPGLGCTQLLAAALGPGVPSASGCTNETLRHRRLLSRQRLPHDVPEKRAPWLLASPVSFLDAAALCRTLCVAQYGDVCKGGTCQLFAKGPCKRTVSKTVEGLDLDVSEGVAAEWKVEALTFSLESVGMLPGSTKGQTGLHELPGRAGVHRTSKPVAMELMSVRKPQLNKNVLGDANSSSLVQLLSSRSVQIPMAIHSLASEKELKMAEAEKQKKKFNQVVATPEQEVLDFWRLIPHVCFSPLPAEAALCLSSAENTQTRGGEGISPHGEGPALLCALGLPGCEGWGLIFCRCCSHPTRFSEETSRQELAAVVSGTGNNMEVIDTVFHWEDGRQEGALIYSSLLTLSTRDRLLGASPSLLLGQITFEESLIFPLSPYLYCHGRSLLKDCLWETSSFVPFNLFSDLVLPFVIRDVDPQRDRGYKPISRHCLSLMSCFFCNGLQMGQILFVFLVLLPAGQTVCTVKKQLPAEALKFTSCRQGCWGRASEGVHPPKAVAALAVVCAELCSDKGGTKKSHSWSDGSCPCRDSERCFICESFVWDKHQEPSAANEAVDHGSCFSHGGARPASAEAWPYNKSLSGKYQLQISSAGGSSWGVKDGTKDSQQGTSALLLETAVLGVQDLVDAAASLLWHAQCCPMPGGKEGERSPATPPLAVAIISSKEKTICGHHFPTEKETDRLLKPMLMNQKPAEKHPQEPRKKC</sequence>
<name>R0KM31_ANAPL</name>